<accession>A0A6N3GUH6</accession>
<dbReference type="GO" id="GO:0008276">
    <property type="term" value="F:protein methyltransferase activity"/>
    <property type="evidence" value="ECO:0007669"/>
    <property type="project" value="UniProtKB-UniRule"/>
</dbReference>
<dbReference type="GO" id="GO:0005737">
    <property type="term" value="C:cytoplasm"/>
    <property type="evidence" value="ECO:0007669"/>
    <property type="project" value="UniProtKB-SubCell"/>
</dbReference>
<dbReference type="SUPFAM" id="SSF53335">
    <property type="entry name" value="S-adenosyl-L-methionine-dependent methyltransferases"/>
    <property type="match status" value="1"/>
</dbReference>
<dbReference type="AlphaFoldDB" id="A0A6N3GUH6"/>
<dbReference type="EMBL" id="CACRUT010000031">
    <property type="protein sequence ID" value="VYU68015.1"/>
    <property type="molecule type" value="Genomic_DNA"/>
</dbReference>
<evidence type="ECO:0000256" key="6">
    <source>
        <dbReference type="HAMAP-Rule" id="MF_00735"/>
    </source>
</evidence>
<dbReference type="EC" id="2.1.1.-" evidence="6"/>
<dbReference type="HAMAP" id="MF_00735">
    <property type="entry name" value="Methyltr_PrmA"/>
    <property type="match status" value="1"/>
</dbReference>
<dbReference type="PANTHER" id="PTHR43648:SF1">
    <property type="entry name" value="ELECTRON TRANSFER FLAVOPROTEIN BETA SUBUNIT LYSINE METHYLTRANSFERASE"/>
    <property type="match status" value="1"/>
</dbReference>
<dbReference type="CDD" id="cd02440">
    <property type="entry name" value="AdoMet_MTases"/>
    <property type="match status" value="1"/>
</dbReference>
<feature type="binding site" evidence="6">
    <location>
        <position position="131"/>
    </location>
    <ligand>
        <name>S-adenosyl-L-methionine</name>
        <dbReference type="ChEBI" id="CHEBI:59789"/>
    </ligand>
</feature>
<evidence type="ECO:0000256" key="2">
    <source>
        <dbReference type="ARBA" id="ARBA00022490"/>
    </source>
</evidence>
<keyword evidence="5 6" id="KW-0949">S-adenosyl-L-methionine</keyword>
<comment type="similarity">
    <text evidence="1 6">Belongs to the methyltransferase superfamily. PrmA family.</text>
</comment>
<name>A0A6N3GUH6_9BACT</name>
<comment type="catalytic activity">
    <reaction evidence="6">
        <text>L-lysyl-[protein] + 3 S-adenosyl-L-methionine = N(6),N(6),N(6)-trimethyl-L-lysyl-[protein] + 3 S-adenosyl-L-homocysteine + 3 H(+)</text>
        <dbReference type="Rhea" id="RHEA:54192"/>
        <dbReference type="Rhea" id="RHEA-COMP:9752"/>
        <dbReference type="Rhea" id="RHEA-COMP:13826"/>
        <dbReference type="ChEBI" id="CHEBI:15378"/>
        <dbReference type="ChEBI" id="CHEBI:29969"/>
        <dbReference type="ChEBI" id="CHEBI:57856"/>
        <dbReference type="ChEBI" id="CHEBI:59789"/>
        <dbReference type="ChEBI" id="CHEBI:61961"/>
    </reaction>
</comment>
<evidence type="ECO:0000256" key="1">
    <source>
        <dbReference type="ARBA" id="ARBA00009741"/>
    </source>
</evidence>
<dbReference type="RefSeq" id="WP_412441500.1">
    <property type="nucleotide sequence ID" value="NZ_CACRUT010000031.1"/>
</dbReference>
<keyword evidence="7" id="KW-0687">Ribonucleoprotein</keyword>
<keyword evidence="3 6" id="KW-0489">Methyltransferase</keyword>
<feature type="binding site" evidence="6">
    <location>
        <position position="217"/>
    </location>
    <ligand>
        <name>S-adenosyl-L-methionine</name>
        <dbReference type="ChEBI" id="CHEBI:59789"/>
    </ligand>
</feature>
<gene>
    <name evidence="6 7" type="primary">prmA</name>
    <name evidence="7" type="ORF">PCLFYP37_00622</name>
</gene>
<keyword evidence="4 6" id="KW-0808">Transferase</keyword>
<dbReference type="InterPro" id="IPR029063">
    <property type="entry name" value="SAM-dependent_MTases_sf"/>
</dbReference>
<feature type="binding site" evidence="6">
    <location>
        <position position="152"/>
    </location>
    <ligand>
        <name>S-adenosyl-L-methionine</name>
        <dbReference type="ChEBI" id="CHEBI:59789"/>
    </ligand>
</feature>
<dbReference type="InterPro" id="IPR004498">
    <property type="entry name" value="Ribosomal_PrmA_MeTrfase"/>
</dbReference>
<reference evidence="7" key="1">
    <citation type="submission" date="2019-11" db="EMBL/GenBank/DDBJ databases">
        <authorList>
            <person name="Feng L."/>
        </authorList>
    </citation>
    <scope>NUCLEOTIDE SEQUENCE</scope>
    <source>
        <strain evidence="7">PclaraLFYP37</strain>
    </source>
</reference>
<keyword evidence="7" id="KW-0689">Ribosomal protein</keyword>
<dbReference type="Gene3D" id="3.40.50.150">
    <property type="entry name" value="Vaccinia Virus protein VP39"/>
    <property type="match status" value="1"/>
</dbReference>
<sequence>MKYLELDFIISPYSRDAADILIALVADAGLESFVDTPQGVKGYVQTGLFERSVLDSLTDIFPMDGVKVTYRLAEAEDKNWNEEWERNGFEPVRIADRILIHSPEHHNLSPAEYDIVIDPHQAFGTGTHHTTGMILERLLGMDLGHKTVLDAGCGTGVLGIFCTLKGAKSVWAYDIDRWSVDNTKENMLLNGVKNMEVVEGNASILQGKDAFDLILANINRNILLADLPSFVSVMHAGSQMILSGFYVEDIPLLVQKAKILGLSYLNHTEKENWATLLFERL</sequence>
<dbReference type="Pfam" id="PF06325">
    <property type="entry name" value="PrmA"/>
    <property type="match status" value="1"/>
</dbReference>
<dbReference type="NCBIfam" id="NF001785">
    <property type="entry name" value="PRK00517.2-2"/>
    <property type="match status" value="1"/>
</dbReference>
<dbReference type="InterPro" id="IPR050078">
    <property type="entry name" value="Ribosomal_L11_MeTrfase_PrmA"/>
</dbReference>
<proteinExistence type="inferred from homology"/>
<protein>
    <recommendedName>
        <fullName evidence="6">Ribosomal protein L11 methyltransferase</fullName>
        <shortName evidence="6">L11 Mtase</shortName>
        <ecNumber evidence="6">2.1.1.-</ecNumber>
    </recommendedName>
</protein>
<dbReference type="PANTHER" id="PTHR43648">
    <property type="entry name" value="ELECTRON TRANSFER FLAVOPROTEIN BETA SUBUNIT LYSINE METHYLTRANSFERASE"/>
    <property type="match status" value="1"/>
</dbReference>
<dbReference type="GO" id="GO:0032259">
    <property type="term" value="P:methylation"/>
    <property type="evidence" value="ECO:0007669"/>
    <property type="project" value="UniProtKB-KW"/>
</dbReference>
<dbReference type="GO" id="GO:0005840">
    <property type="term" value="C:ribosome"/>
    <property type="evidence" value="ECO:0007669"/>
    <property type="project" value="UniProtKB-KW"/>
</dbReference>
<evidence type="ECO:0000313" key="7">
    <source>
        <dbReference type="EMBL" id="VYU68015.1"/>
    </source>
</evidence>
<keyword evidence="2 6" id="KW-0963">Cytoplasm</keyword>
<feature type="binding site" evidence="6">
    <location>
        <position position="174"/>
    </location>
    <ligand>
        <name>S-adenosyl-L-methionine</name>
        <dbReference type="ChEBI" id="CHEBI:59789"/>
    </ligand>
</feature>
<comment type="function">
    <text evidence="6">Methylates ribosomal protein L11.</text>
</comment>
<evidence type="ECO:0000256" key="3">
    <source>
        <dbReference type="ARBA" id="ARBA00022603"/>
    </source>
</evidence>
<organism evidence="7">
    <name type="scientific">Paraprevotella clara</name>
    <dbReference type="NCBI Taxonomy" id="454154"/>
    <lineage>
        <taxon>Bacteria</taxon>
        <taxon>Pseudomonadati</taxon>
        <taxon>Bacteroidota</taxon>
        <taxon>Bacteroidia</taxon>
        <taxon>Bacteroidales</taxon>
        <taxon>Prevotellaceae</taxon>
        <taxon>Paraprevotella</taxon>
    </lineage>
</organism>
<comment type="subcellular location">
    <subcellularLocation>
        <location evidence="6">Cytoplasm</location>
    </subcellularLocation>
</comment>
<evidence type="ECO:0000256" key="4">
    <source>
        <dbReference type="ARBA" id="ARBA00022679"/>
    </source>
</evidence>
<evidence type="ECO:0000256" key="5">
    <source>
        <dbReference type="ARBA" id="ARBA00022691"/>
    </source>
</evidence>